<evidence type="ECO:0000313" key="1">
    <source>
        <dbReference type="EMBL" id="SQH75511.1"/>
    </source>
</evidence>
<name>A0A330M025_9GAMM</name>
<dbReference type="KEGG" id="sbk:SHEWBE_1545"/>
<proteinExistence type="predicted"/>
<protein>
    <submittedName>
        <fullName evidence="1">Surface protein Lk90-like protein</fullName>
    </submittedName>
</protein>
<dbReference type="Proteomes" id="UP000250123">
    <property type="component" value="Chromosome SHEWBE"/>
</dbReference>
<reference evidence="2" key="1">
    <citation type="submission" date="2018-06" db="EMBL/GenBank/DDBJ databases">
        <authorList>
            <person name="Cea G.-C."/>
            <person name="William W."/>
        </authorList>
    </citation>
    <scope>NUCLEOTIDE SEQUENCE [LARGE SCALE GENOMIC DNA]</scope>
    <source>
        <strain evidence="2">DB21MT-2</strain>
    </source>
</reference>
<accession>A0A330M025</accession>
<dbReference type="AlphaFoldDB" id="A0A330M025"/>
<sequence>MAGHVTALSPGDVIVTAAFEGMSGVANAEVTGAVIESLEMTPLDFVTPAGTPVKYTARARFSDSSVHDITLLGYWQSSKESIAIIGTSINIQKAPCAPFIFLKCTVLKLCQLKF</sequence>
<gene>
    <name evidence="1" type="ORF">SHEWBE_1545</name>
</gene>
<organism evidence="1 2">
    <name type="scientific">Shewanella benthica</name>
    <dbReference type="NCBI Taxonomy" id="43661"/>
    <lineage>
        <taxon>Bacteria</taxon>
        <taxon>Pseudomonadati</taxon>
        <taxon>Pseudomonadota</taxon>
        <taxon>Gammaproteobacteria</taxon>
        <taxon>Alteromonadales</taxon>
        <taxon>Shewanellaceae</taxon>
        <taxon>Shewanella</taxon>
    </lineage>
</organism>
<dbReference type="EMBL" id="LS483452">
    <property type="protein sequence ID" value="SQH75511.1"/>
    <property type="molecule type" value="Genomic_DNA"/>
</dbReference>
<evidence type="ECO:0000313" key="2">
    <source>
        <dbReference type="Proteomes" id="UP000250123"/>
    </source>
</evidence>
<dbReference type="Gene3D" id="2.60.40.1080">
    <property type="match status" value="1"/>
</dbReference>